<feature type="region of interest" description="Disordered" evidence="1">
    <location>
        <begin position="56"/>
        <end position="75"/>
    </location>
</feature>
<protein>
    <submittedName>
        <fullName evidence="2">Uncharacterized protein</fullName>
    </submittedName>
</protein>
<organism evidence="2 3">
    <name type="scientific">Williamsia phyllosphaerae</name>
    <dbReference type="NCBI Taxonomy" id="885042"/>
    <lineage>
        <taxon>Bacteria</taxon>
        <taxon>Bacillati</taxon>
        <taxon>Actinomycetota</taxon>
        <taxon>Actinomycetes</taxon>
        <taxon>Mycobacteriales</taxon>
        <taxon>Nocardiaceae</taxon>
        <taxon>Williamsia</taxon>
    </lineage>
</organism>
<dbReference type="EMBL" id="BMCS01000003">
    <property type="protein sequence ID" value="GGF43791.1"/>
    <property type="molecule type" value="Genomic_DNA"/>
</dbReference>
<gene>
    <name evidence="2" type="ORF">GCM10007298_44420</name>
</gene>
<reference evidence="3" key="1">
    <citation type="journal article" date="2019" name="Int. J. Syst. Evol. Microbiol.">
        <title>The Global Catalogue of Microorganisms (GCM) 10K type strain sequencing project: providing services to taxonomists for standard genome sequencing and annotation.</title>
        <authorList>
            <consortium name="The Broad Institute Genomics Platform"/>
            <consortium name="The Broad Institute Genome Sequencing Center for Infectious Disease"/>
            <person name="Wu L."/>
            <person name="Ma J."/>
        </authorList>
    </citation>
    <scope>NUCLEOTIDE SEQUENCE [LARGE SCALE GENOMIC DNA]</scope>
    <source>
        <strain evidence="3">CCM 7855</strain>
    </source>
</reference>
<sequence>MSPFATTLPRKTGKPHTLGAWGLPWRGPGVSAALRTLTRSDVDLKIGYPYSCVNSGPSGSLWGNPNGPPTPAVAP</sequence>
<keyword evidence="3" id="KW-1185">Reference proteome</keyword>
<comment type="caution">
    <text evidence="2">The sequence shown here is derived from an EMBL/GenBank/DDBJ whole genome shotgun (WGS) entry which is preliminary data.</text>
</comment>
<evidence type="ECO:0000256" key="1">
    <source>
        <dbReference type="SAM" id="MobiDB-lite"/>
    </source>
</evidence>
<dbReference type="Proteomes" id="UP000632454">
    <property type="component" value="Unassembled WGS sequence"/>
</dbReference>
<accession>A0ABQ1V8E4</accession>
<evidence type="ECO:0000313" key="2">
    <source>
        <dbReference type="EMBL" id="GGF43791.1"/>
    </source>
</evidence>
<feature type="region of interest" description="Disordered" evidence="1">
    <location>
        <begin position="1"/>
        <end position="20"/>
    </location>
</feature>
<proteinExistence type="predicted"/>
<name>A0ABQ1V8E4_9NOCA</name>
<evidence type="ECO:0000313" key="3">
    <source>
        <dbReference type="Proteomes" id="UP000632454"/>
    </source>
</evidence>
<feature type="compositionally biased region" description="Pro residues" evidence="1">
    <location>
        <begin position="66"/>
        <end position="75"/>
    </location>
</feature>